<evidence type="ECO:0000256" key="1">
    <source>
        <dbReference type="ARBA" id="ARBA00009356"/>
    </source>
</evidence>
<protein>
    <recommendedName>
        <fullName evidence="7">Large ribosomal subunit protein uL6m</fullName>
    </recommendedName>
</protein>
<dbReference type="InterPro" id="IPR019906">
    <property type="entry name" value="Ribosomal_uL6_bac-type"/>
</dbReference>
<evidence type="ECO:0000256" key="2">
    <source>
        <dbReference type="ARBA" id="ARBA00022730"/>
    </source>
</evidence>
<dbReference type="FunCoup" id="A0A3N4LV60">
    <property type="interactions" value="662"/>
</dbReference>
<evidence type="ECO:0000256" key="7">
    <source>
        <dbReference type="ARBA" id="ARBA00069416"/>
    </source>
</evidence>
<dbReference type="AlphaFoldDB" id="A0A3N4LV60"/>
<dbReference type="GO" id="GO:0005762">
    <property type="term" value="C:mitochondrial large ribosomal subunit"/>
    <property type="evidence" value="ECO:0007669"/>
    <property type="project" value="TreeGrafter"/>
</dbReference>
<dbReference type="PRINTS" id="PR00059">
    <property type="entry name" value="RIBOSOMALL6"/>
</dbReference>
<dbReference type="InParanoid" id="A0A3N4LV60"/>
<keyword evidence="4 8" id="KW-0689">Ribosomal protein</keyword>
<comment type="function">
    <text evidence="6">Component of the mitochondrial ribosome (mitoribosome), a dedicated translation machinery responsible for the synthesis of mitochondrial genome-encoded proteins, including at least some of the essential transmembrane subunits of the mitochondrial respiratory chain. The mitoribosomes are attached to the mitochondrial inner membrane and translation products are cotranslationally integrated into the membrane.</text>
</comment>
<dbReference type="InterPro" id="IPR036789">
    <property type="entry name" value="Ribosomal_uL6-like_a/b-dom_sf"/>
</dbReference>
<feature type="domain" description="Large ribosomal subunit protein uL6 alpha-beta" evidence="9">
    <location>
        <begin position="142"/>
        <end position="216"/>
    </location>
</feature>
<evidence type="ECO:0000256" key="4">
    <source>
        <dbReference type="ARBA" id="ARBA00022980"/>
    </source>
</evidence>
<dbReference type="GO" id="GO:0019843">
    <property type="term" value="F:rRNA binding"/>
    <property type="evidence" value="ECO:0007669"/>
    <property type="project" value="UniProtKB-KW"/>
</dbReference>
<keyword evidence="5 8" id="KW-0687">Ribonucleoprotein</keyword>
<evidence type="ECO:0000256" key="5">
    <source>
        <dbReference type="ARBA" id="ARBA00023274"/>
    </source>
</evidence>
<evidence type="ECO:0000313" key="11">
    <source>
        <dbReference type="Proteomes" id="UP000267821"/>
    </source>
</evidence>
<gene>
    <name evidence="10" type="ORF">L211DRAFT_823960</name>
</gene>
<dbReference type="Pfam" id="PF00347">
    <property type="entry name" value="Ribosomal_L6"/>
    <property type="match status" value="1"/>
</dbReference>
<dbReference type="PROSITE" id="PS00525">
    <property type="entry name" value="RIBOSOMAL_L6_1"/>
    <property type="match status" value="1"/>
</dbReference>
<accession>A0A3N4LV60</accession>
<dbReference type="InterPro" id="IPR020040">
    <property type="entry name" value="Ribosomal_uL6_a/b-dom"/>
</dbReference>
<dbReference type="EMBL" id="ML121541">
    <property type="protein sequence ID" value="RPB24531.1"/>
    <property type="molecule type" value="Genomic_DNA"/>
</dbReference>
<evidence type="ECO:0000259" key="9">
    <source>
        <dbReference type="Pfam" id="PF00347"/>
    </source>
</evidence>
<sequence length="231" mass="25244">MLAPTLRWSFCRSSSSSPPSIPPTLAGARTFTTSLPVLSQVGRTPIPIPPEVKLVVQPAPLIRARTQPLRKLEISGPRGTFTLPLPHYLSLSISETAPIKATITVDNEDDKEQRAMWGTIRALLSSKILGVSEGHTAILRLVGVGYRATMEQNGRVVNLKVGYAHPVELAVPEGVEASTPAPTRILLEGKDKEVVNNFAAKIRKWRVPEPYKGKGIFVNDETIKIKAKKMK</sequence>
<evidence type="ECO:0000313" key="10">
    <source>
        <dbReference type="EMBL" id="RPB24531.1"/>
    </source>
</evidence>
<dbReference type="Gene3D" id="3.90.930.12">
    <property type="entry name" value="Ribosomal protein L6, alpha-beta domain"/>
    <property type="match status" value="2"/>
</dbReference>
<dbReference type="PANTHER" id="PTHR11655">
    <property type="entry name" value="60S/50S RIBOSOMAL PROTEIN L6/L9"/>
    <property type="match status" value="1"/>
</dbReference>
<keyword evidence="3" id="KW-0694">RNA-binding</keyword>
<dbReference type="OrthoDB" id="540873at2759"/>
<keyword evidence="11" id="KW-1185">Reference proteome</keyword>
<evidence type="ECO:0000256" key="6">
    <source>
        <dbReference type="ARBA" id="ARBA00037226"/>
    </source>
</evidence>
<evidence type="ECO:0000256" key="8">
    <source>
        <dbReference type="RuleBase" id="RU003869"/>
    </source>
</evidence>
<comment type="similarity">
    <text evidence="1 8">Belongs to the universal ribosomal protein uL6 family.</text>
</comment>
<dbReference type="Proteomes" id="UP000267821">
    <property type="component" value="Unassembled WGS sequence"/>
</dbReference>
<keyword evidence="2" id="KW-0699">rRNA-binding</keyword>
<proteinExistence type="inferred from homology"/>
<dbReference type="GO" id="GO:0003735">
    <property type="term" value="F:structural constituent of ribosome"/>
    <property type="evidence" value="ECO:0007669"/>
    <property type="project" value="InterPro"/>
</dbReference>
<evidence type="ECO:0000256" key="3">
    <source>
        <dbReference type="ARBA" id="ARBA00022884"/>
    </source>
</evidence>
<dbReference type="GO" id="GO:0006412">
    <property type="term" value="P:translation"/>
    <property type="evidence" value="ECO:0007669"/>
    <property type="project" value="InterPro"/>
</dbReference>
<dbReference type="FunFam" id="3.90.930.12:FF:000006">
    <property type="entry name" value="50S ribosomal protein L6"/>
    <property type="match status" value="1"/>
</dbReference>
<organism evidence="10 11">
    <name type="scientific">Terfezia boudieri ATCC MYA-4762</name>
    <dbReference type="NCBI Taxonomy" id="1051890"/>
    <lineage>
        <taxon>Eukaryota</taxon>
        <taxon>Fungi</taxon>
        <taxon>Dikarya</taxon>
        <taxon>Ascomycota</taxon>
        <taxon>Pezizomycotina</taxon>
        <taxon>Pezizomycetes</taxon>
        <taxon>Pezizales</taxon>
        <taxon>Pezizaceae</taxon>
        <taxon>Terfezia</taxon>
    </lineage>
</organism>
<dbReference type="PANTHER" id="PTHR11655:SF14">
    <property type="entry name" value="LARGE RIBOSOMAL SUBUNIT PROTEIN UL6M"/>
    <property type="match status" value="1"/>
</dbReference>
<dbReference type="SUPFAM" id="SSF56053">
    <property type="entry name" value="Ribosomal protein L6"/>
    <property type="match status" value="2"/>
</dbReference>
<dbReference type="STRING" id="1051890.A0A3N4LV60"/>
<dbReference type="InterPro" id="IPR002358">
    <property type="entry name" value="Ribosomal_uL6_CS"/>
</dbReference>
<reference evidence="10 11" key="1">
    <citation type="journal article" date="2018" name="Nat. Ecol. Evol.">
        <title>Pezizomycetes genomes reveal the molecular basis of ectomycorrhizal truffle lifestyle.</title>
        <authorList>
            <person name="Murat C."/>
            <person name="Payen T."/>
            <person name="Noel B."/>
            <person name="Kuo A."/>
            <person name="Morin E."/>
            <person name="Chen J."/>
            <person name="Kohler A."/>
            <person name="Krizsan K."/>
            <person name="Balestrini R."/>
            <person name="Da Silva C."/>
            <person name="Montanini B."/>
            <person name="Hainaut M."/>
            <person name="Levati E."/>
            <person name="Barry K.W."/>
            <person name="Belfiori B."/>
            <person name="Cichocki N."/>
            <person name="Clum A."/>
            <person name="Dockter R.B."/>
            <person name="Fauchery L."/>
            <person name="Guy J."/>
            <person name="Iotti M."/>
            <person name="Le Tacon F."/>
            <person name="Lindquist E.A."/>
            <person name="Lipzen A."/>
            <person name="Malagnac F."/>
            <person name="Mello A."/>
            <person name="Molinier V."/>
            <person name="Miyauchi S."/>
            <person name="Poulain J."/>
            <person name="Riccioni C."/>
            <person name="Rubini A."/>
            <person name="Sitrit Y."/>
            <person name="Splivallo R."/>
            <person name="Traeger S."/>
            <person name="Wang M."/>
            <person name="Zifcakova L."/>
            <person name="Wipf D."/>
            <person name="Zambonelli A."/>
            <person name="Paolocci F."/>
            <person name="Nowrousian M."/>
            <person name="Ottonello S."/>
            <person name="Baldrian P."/>
            <person name="Spatafora J.W."/>
            <person name="Henrissat B."/>
            <person name="Nagy L.G."/>
            <person name="Aury J.M."/>
            <person name="Wincker P."/>
            <person name="Grigoriev I.V."/>
            <person name="Bonfante P."/>
            <person name="Martin F.M."/>
        </authorList>
    </citation>
    <scope>NUCLEOTIDE SEQUENCE [LARGE SCALE GENOMIC DNA]</scope>
    <source>
        <strain evidence="10 11">ATCC MYA-4762</strain>
    </source>
</reference>
<dbReference type="InterPro" id="IPR000702">
    <property type="entry name" value="Ribosomal_uL6-like"/>
</dbReference>
<name>A0A3N4LV60_9PEZI</name>